<keyword evidence="7" id="KW-0297">G-protein coupled receptor</keyword>
<keyword evidence="8 10" id="KW-0472">Membrane</keyword>
<dbReference type="InterPro" id="IPR050516">
    <property type="entry name" value="Olfactory_GPCR"/>
</dbReference>
<keyword evidence="4 10" id="KW-0812">Transmembrane</keyword>
<evidence type="ECO:0000256" key="3">
    <source>
        <dbReference type="ARBA" id="ARBA00022606"/>
    </source>
</evidence>
<protein>
    <submittedName>
        <fullName evidence="12">Olfactory receptor 14C36</fullName>
    </submittedName>
</protein>
<dbReference type="Proteomes" id="UP001166674">
    <property type="component" value="Unassembled WGS sequence"/>
</dbReference>
<feature type="transmembrane region" description="Helical" evidence="10">
    <location>
        <begin position="66"/>
        <end position="85"/>
    </location>
</feature>
<evidence type="ECO:0000256" key="5">
    <source>
        <dbReference type="ARBA" id="ARBA00022725"/>
    </source>
</evidence>
<dbReference type="PROSITE" id="PS50262">
    <property type="entry name" value="G_PROTEIN_RECEP_F1_2"/>
    <property type="match status" value="1"/>
</dbReference>
<dbReference type="GO" id="GO:0007608">
    <property type="term" value="P:sensory perception of smell"/>
    <property type="evidence" value="ECO:0007669"/>
    <property type="project" value="UniProtKB-KW"/>
</dbReference>
<gene>
    <name evidence="12" type="ORF">SUZIE_192585</name>
</gene>
<reference evidence="12" key="1">
    <citation type="submission" date="2020-03" db="EMBL/GenBank/DDBJ databases">
        <title>Studies in the Genomics of Life Span.</title>
        <authorList>
            <person name="Glass D."/>
        </authorList>
    </citation>
    <scope>NUCLEOTIDE SEQUENCE</scope>
    <source>
        <strain evidence="12">SUZIE</strain>
        <tissue evidence="12">Muscle</tissue>
    </source>
</reference>
<dbReference type="PRINTS" id="PR00237">
    <property type="entry name" value="GPCRRHODOPSN"/>
</dbReference>
<dbReference type="PANTHER" id="PTHR26452">
    <property type="entry name" value="OLFACTORY RECEPTOR"/>
    <property type="match status" value="1"/>
</dbReference>
<evidence type="ECO:0000256" key="4">
    <source>
        <dbReference type="ARBA" id="ARBA00022692"/>
    </source>
</evidence>
<evidence type="ECO:0000256" key="7">
    <source>
        <dbReference type="ARBA" id="ARBA00023040"/>
    </source>
</evidence>
<evidence type="ECO:0000259" key="11">
    <source>
        <dbReference type="PROSITE" id="PS50262"/>
    </source>
</evidence>
<dbReference type="InterPro" id="IPR000276">
    <property type="entry name" value="GPCR_Rhodpsn"/>
</dbReference>
<evidence type="ECO:0000313" key="12">
    <source>
        <dbReference type="EMBL" id="MBZ3887365.1"/>
    </source>
</evidence>
<organism evidence="12 13">
    <name type="scientific">Sciurus carolinensis</name>
    <name type="common">Eastern gray squirrel</name>
    <dbReference type="NCBI Taxonomy" id="30640"/>
    <lineage>
        <taxon>Eukaryota</taxon>
        <taxon>Metazoa</taxon>
        <taxon>Chordata</taxon>
        <taxon>Craniata</taxon>
        <taxon>Vertebrata</taxon>
        <taxon>Euteleostomi</taxon>
        <taxon>Mammalia</taxon>
        <taxon>Eutheria</taxon>
        <taxon>Euarchontoglires</taxon>
        <taxon>Glires</taxon>
        <taxon>Rodentia</taxon>
        <taxon>Sciuromorpha</taxon>
        <taxon>Sciuridae</taxon>
        <taxon>Sciurinae</taxon>
        <taxon>Sciurini</taxon>
        <taxon>Sciurus</taxon>
    </lineage>
</organism>
<keyword evidence="7" id="KW-0807">Transducer</keyword>
<keyword evidence="3" id="KW-0716">Sensory transduction</keyword>
<name>A0AA41NBM4_SCICA</name>
<comment type="caution">
    <text evidence="12">The sequence shown here is derived from an EMBL/GenBank/DDBJ whole genome shotgun (WGS) entry which is preliminary data.</text>
</comment>
<dbReference type="SUPFAM" id="SSF81321">
    <property type="entry name" value="Family A G protein-coupled receptor-like"/>
    <property type="match status" value="2"/>
</dbReference>
<evidence type="ECO:0000256" key="1">
    <source>
        <dbReference type="ARBA" id="ARBA00004651"/>
    </source>
</evidence>
<proteinExistence type="predicted"/>
<sequence length="304" mass="34173">MEKRNTTSNFILLGVFEHMRLHLFLFTVVLAITITVMLAITIASLMGNALLILLIQQDLQFHTPMYFLLSQLSLMGIMMISTTAPKMAADYLTGSDSGWWECFPLAPMSYDLYVVVCHPLHYPMLLSRPLCLRMTVAFSHMQDLQVLLATSFSQIYLVTVMGNFPIIVVTTNKSLHSPMFFFLRNLSILDIYYISVTVPKSCMNSLLGSSGISKVGCTAQVFLVVFSVYMELLFLTIMTWDPSIAICQPLYYLVVNTPSACIWMTLASLLSGLVYAAAHTSNTFQLPFCRSNVIQHFFCDISSH</sequence>
<feature type="transmembrane region" description="Helical" evidence="10">
    <location>
        <begin position="250"/>
        <end position="278"/>
    </location>
</feature>
<dbReference type="Pfam" id="PF00001">
    <property type="entry name" value="7tm_1"/>
    <property type="match status" value="1"/>
</dbReference>
<feature type="transmembrane region" description="Helical" evidence="10">
    <location>
        <begin position="23"/>
        <end position="54"/>
    </location>
</feature>
<dbReference type="GO" id="GO:0004930">
    <property type="term" value="F:G protein-coupled receptor activity"/>
    <property type="evidence" value="ECO:0007669"/>
    <property type="project" value="UniProtKB-KW"/>
</dbReference>
<dbReference type="InterPro" id="IPR017452">
    <property type="entry name" value="GPCR_Rhodpsn_7TM"/>
</dbReference>
<keyword evidence="13" id="KW-1185">Reference proteome</keyword>
<feature type="transmembrane region" description="Helical" evidence="10">
    <location>
        <begin position="215"/>
        <end position="238"/>
    </location>
</feature>
<feature type="domain" description="G-protein coupled receptors family 1 profile" evidence="11">
    <location>
        <begin position="162"/>
        <end position="304"/>
    </location>
</feature>
<dbReference type="GO" id="GO:0005886">
    <property type="term" value="C:plasma membrane"/>
    <property type="evidence" value="ECO:0007669"/>
    <property type="project" value="UniProtKB-SubCell"/>
</dbReference>
<dbReference type="Gene3D" id="1.20.1070.10">
    <property type="entry name" value="Rhodopsin 7-helix transmembrane proteins"/>
    <property type="match status" value="2"/>
</dbReference>
<dbReference type="AlphaFoldDB" id="A0AA41NBM4"/>
<evidence type="ECO:0000256" key="9">
    <source>
        <dbReference type="ARBA" id="ARBA00023170"/>
    </source>
</evidence>
<evidence type="ECO:0000313" key="13">
    <source>
        <dbReference type="Proteomes" id="UP001166674"/>
    </source>
</evidence>
<keyword evidence="2" id="KW-1003">Cell membrane</keyword>
<evidence type="ECO:0000256" key="2">
    <source>
        <dbReference type="ARBA" id="ARBA00022475"/>
    </source>
</evidence>
<evidence type="ECO:0000256" key="8">
    <source>
        <dbReference type="ARBA" id="ARBA00023136"/>
    </source>
</evidence>
<keyword evidence="9 12" id="KW-0675">Receptor</keyword>
<evidence type="ECO:0000256" key="10">
    <source>
        <dbReference type="SAM" id="Phobius"/>
    </source>
</evidence>
<keyword evidence="6 10" id="KW-1133">Transmembrane helix</keyword>
<comment type="subcellular location">
    <subcellularLocation>
        <location evidence="1">Cell membrane</location>
        <topology evidence="1">Multi-pass membrane protein</topology>
    </subcellularLocation>
</comment>
<keyword evidence="5" id="KW-0552">Olfaction</keyword>
<evidence type="ECO:0000256" key="6">
    <source>
        <dbReference type="ARBA" id="ARBA00022989"/>
    </source>
</evidence>
<dbReference type="EMBL" id="JAATJV010414963">
    <property type="protein sequence ID" value="MBZ3887365.1"/>
    <property type="molecule type" value="Genomic_DNA"/>
</dbReference>
<feature type="transmembrane region" description="Helical" evidence="10">
    <location>
        <begin position="146"/>
        <end position="169"/>
    </location>
</feature>
<accession>A0AA41NBM4</accession>